<sequence length="73" mass="7856">MDAFVESKMPKDRRTTGVGSVESSEFFGDAVHIVVDVLLINSSIQHHHGCNPAGVTEAIICVRSGIVAHQQLL</sequence>
<evidence type="ECO:0000313" key="2">
    <source>
        <dbReference type="Proteomes" id="UP000050761"/>
    </source>
</evidence>
<dbReference type="Proteomes" id="UP000050761">
    <property type="component" value="Unassembled WGS sequence"/>
</dbReference>
<proteinExistence type="predicted"/>
<reference evidence="3" key="2">
    <citation type="submission" date="2019-09" db="UniProtKB">
        <authorList>
            <consortium name="WormBaseParasite"/>
        </authorList>
    </citation>
    <scope>IDENTIFICATION</scope>
</reference>
<evidence type="ECO:0000313" key="1">
    <source>
        <dbReference type="EMBL" id="VDO94522.1"/>
    </source>
</evidence>
<dbReference type="AlphaFoldDB" id="A0A183FWY6"/>
<accession>A0A183FWY6</accession>
<protein>
    <submittedName>
        <fullName evidence="3">RNase III domain-containing protein</fullName>
    </submittedName>
</protein>
<keyword evidence="2" id="KW-1185">Reference proteome</keyword>
<evidence type="ECO:0000313" key="3">
    <source>
        <dbReference type="WBParaSite" id="HPBE_0001300701-mRNA-1"/>
    </source>
</evidence>
<gene>
    <name evidence="1" type="ORF">HPBE_LOCUS13008</name>
</gene>
<dbReference type="WBParaSite" id="HPBE_0001300701-mRNA-1">
    <property type="protein sequence ID" value="HPBE_0001300701-mRNA-1"/>
    <property type="gene ID" value="HPBE_0001300701"/>
</dbReference>
<organism evidence="2 3">
    <name type="scientific">Heligmosomoides polygyrus</name>
    <name type="common">Parasitic roundworm</name>
    <dbReference type="NCBI Taxonomy" id="6339"/>
    <lineage>
        <taxon>Eukaryota</taxon>
        <taxon>Metazoa</taxon>
        <taxon>Ecdysozoa</taxon>
        <taxon>Nematoda</taxon>
        <taxon>Chromadorea</taxon>
        <taxon>Rhabditida</taxon>
        <taxon>Rhabditina</taxon>
        <taxon>Rhabditomorpha</taxon>
        <taxon>Strongyloidea</taxon>
        <taxon>Heligmosomidae</taxon>
        <taxon>Heligmosomoides</taxon>
    </lineage>
</organism>
<dbReference type="EMBL" id="UZAH01027732">
    <property type="protein sequence ID" value="VDO94522.1"/>
    <property type="molecule type" value="Genomic_DNA"/>
</dbReference>
<name>A0A183FWY6_HELPZ</name>
<reference evidence="1 2" key="1">
    <citation type="submission" date="2018-11" db="EMBL/GenBank/DDBJ databases">
        <authorList>
            <consortium name="Pathogen Informatics"/>
        </authorList>
    </citation>
    <scope>NUCLEOTIDE SEQUENCE [LARGE SCALE GENOMIC DNA]</scope>
</reference>
<accession>A0A3P8DEE6</accession>